<dbReference type="InterPro" id="IPR010930">
    <property type="entry name" value="Flg_bb/hook_C_dom"/>
</dbReference>
<evidence type="ECO:0000256" key="4">
    <source>
        <dbReference type="ARBA" id="ARBA00023143"/>
    </source>
</evidence>
<protein>
    <recommendedName>
        <fullName evidence="3 7">Flagellar basal-body rod protein FlgG</fullName>
    </recommendedName>
    <alternativeName>
        <fullName evidence="6 8">Distal rod protein</fullName>
    </alternativeName>
</protein>
<dbReference type="SUPFAM" id="SSF117143">
    <property type="entry name" value="Flagellar hook protein flgE"/>
    <property type="match status" value="1"/>
</dbReference>
<proteinExistence type="inferred from homology"/>
<dbReference type="Pfam" id="PF00460">
    <property type="entry name" value="Flg_bb_rod"/>
    <property type="match status" value="1"/>
</dbReference>
<gene>
    <name evidence="12" type="primary">flgG</name>
    <name evidence="12" type="ORF">AQUSIP_24270</name>
</gene>
<keyword evidence="12" id="KW-0966">Cell projection</keyword>
<dbReference type="PROSITE" id="PS00588">
    <property type="entry name" value="FLAGELLA_BB_ROD"/>
    <property type="match status" value="1"/>
</dbReference>
<evidence type="ECO:0000256" key="3">
    <source>
        <dbReference type="ARBA" id="ARBA00017948"/>
    </source>
</evidence>
<dbReference type="AlphaFoldDB" id="A0A5E4PJA7"/>
<organism evidence="12 13">
    <name type="scientific">Aquicella siphonis</name>
    <dbReference type="NCBI Taxonomy" id="254247"/>
    <lineage>
        <taxon>Bacteria</taxon>
        <taxon>Pseudomonadati</taxon>
        <taxon>Pseudomonadota</taxon>
        <taxon>Gammaproteobacteria</taxon>
        <taxon>Legionellales</taxon>
        <taxon>Coxiellaceae</taxon>
        <taxon>Aquicella</taxon>
    </lineage>
</organism>
<evidence type="ECO:0000313" key="12">
    <source>
        <dbReference type="EMBL" id="VVC77100.1"/>
    </source>
</evidence>
<keyword evidence="4 8" id="KW-0975">Bacterial flagellum</keyword>
<dbReference type="Proteomes" id="UP000324194">
    <property type="component" value="Chromosome 2"/>
</dbReference>
<accession>A0A5E4PJA7</accession>
<dbReference type="GO" id="GO:0009426">
    <property type="term" value="C:bacterial-type flagellum basal body, distal rod"/>
    <property type="evidence" value="ECO:0007669"/>
    <property type="project" value="UniProtKB-UniRule"/>
</dbReference>
<dbReference type="KEGG" id="asip:AQUSIP_24270"/>
<keyword evidence="12" id="KW-0969">Cilium</keyword>
<feature type="domain" description="Flagellar basal-body/hook protein C-terminal" evidence="10">
    <location>
        <begin position="216"/>
        <end position="260"/>
    </location>
</feature>
<dbReference type="InterPro" id="IPR019776">
    <property type="entry name" value="Flagellar_basal_body_rod_CS"/>
</dbReference>
<dbReference type="GO" id="GO:0071978">
    <property type="term" value="P:bacterial-type flagellum-dependent swarming motility"/>
    <property type="evidence" value="ECO:0007669"/>
    <property type="project" value="TreeGrafter"/>
</dbReference>
<dbReference type="InterPro" id="IPR001444">
    <property type="entry name" value="Flag_bb_rod_N"/>
</dbReference>
<dbReference type="PANTHER" id="PTHR30435:SF19">
    <property type="entry name" value="FLAGELLAR BASAL-BODY ROD PROTEIN FLGG"/>
    <property type="match status" value="1"/>
</dbReference>
<evidence type="ECO:0000259" key="10">
    <source>
        <dbReference type="Pfam" id="PF06429"/>
    </source>
</evidence>
<evidence type="ECO:0000256" key="2">
    <source>
        <dbReference type="ARBA" id="ARBA00009677"/>
    </source>
</evidence>
<evidence type="ECO:0000313" key="13">
    <source>
        <dbReference type="Proteomes" id="UP000324194"/>
    </source>
</evidence>
<dbReference type="InterPro" id="IPR012834">
    <property type="entry name" value="FlgG_G_neg"/>
</dbReference>
<reference evidence="12 13" key="1">
    <citation type="submission" date="2019-08" db="EMBL/GenBank/DDBJ databases">
        <authorList>
            <person name="Guy L."/>
        </authorList>
    </citation>
    <scope>NUCLEOTIDE SEQUENCE [LARGE SCALE GENOMIC DNA]</scope>
    <source>
        <strain evidence="12 13">SGT-108</strain>
    </source>
</reference>
<comment type="subunit">
    <text evidence="5 8">The basal body constitutes a major portion of the flagellar organelle and consists of four rings (L,P,S, and M) mounted on a central rod. The rod consists of about 26 subunits of FlgG in the distal portion, and FlgB, FlgC and FlgF are thought to build up the proximal portion of the rod with about 6 subunits each.</text>
</comment>
<dbReference type="PANTHER" id="PTHR30435">
    <property type="entry name" value="FLAGELLAR PROTEIN"/>
    <property type="match status" value="1"/>
</dbReference>
<dbReference type="Pfam" id="PF22692">
    <property type="entry name" value="LlgE_F_G_D1"/>
    <property type="match status" value="1"/>
</dbReference>
<dbReference type="OrthoDB" id="9804559at2"/>
<keyword evidence="13" id="KW-1185">Reference proteome</keyword>
<dbReference type="RefSeq" id="WP_148340497.1">
    <property type="nucleotide sequence ID" value="NZ_LR699120.1"/>
</dbReference>
<feature type="domain" description="Flagellar hook protein FlgE/F/G-like D1" evidence="11">
    <location>
        <begin position="96"/>
        <end position="160"/>
    </location>
</feature>
<dbReference type="EMBL" id="LR699120">
    <property type="protein sequence ID" value="VVC77100.1"/>
    <property type="molecule type" value="Genomic_DNA"/>
</dbReference>
<dbReference type="InterPro" id="IPR037925">
    <property type="entry name" value="FlgE/F/G-like"/>
</dbReference>
<evidence type="ECO:0000256" key="1">
    <source>
        <dbReference type="ARBA" id="ARBA00004117"/>
    </source>
</evidence>
<dbReference type="NCBIfam" id="TIGR03506">
    <property type="entry name" value="FlgEFG_subfam"/>
    <property type="match status" value="2"/>
</dbReference>
<evidence type="ECO:0000259" key="9">
    <source>
        <dbReference type="Pfam" id="PF00460"/>
    </source>
</evidence>
<feature type="domain" description="Flagellar basal body rod protein N-terminal" evidence="9">
    <location>
        <begin position="7"/>
        <end position="35"/>
    </location>
</feature>
<evidence type="ECO:0000256" key="5">
    <source>
        <dbReference type="ARBA" id="ARBA00025933"/>
    </source>
</evidence>
<dbReference type="Pfam" id="PF06429">
    <property type="entry name" value="Flg_bbr_C"/>
    <property type="match status" value="1"/>
</dbReference>
<evidence type="ECO:0000256" key="7">
    <source>
        <dbReference type="NCBIfam" id="TIGR02488"/>
    </source>
</evidence>
<evidence type="ECO:0000256" key="8">
    <source>
        <dbReference type="RuleBase" id="RU362116"/>
    </source>
</evidence>
<evidence type="ECO:0000259" key="11">
    <source>
        <dbReference type="Pfam" id="PF22692"/>
    </source>
</evidence>
<dbReference type="InterPro" id="IPR020013">
    <property type="entry name" value="Flagellar_FlgE/F/G"/>
</dbReference>
<sequence>MDLALMIAKSGLDAHHKSIEVISNNLANANTTAFKKNRAEFEDLPYQVIKQPGAQESDDINNAGGIVIGTGVKLSNNSKILTDGSLITTGKALDIAIQGRGFLQVQMPNGSDYAYTRAGSLRVNNQGQITLPNGYLVQPPITIPPGVERIEISEDGVVNVIVPGSTTEQSIGTLQLADFINPDGLLPIGQNLYQETTASGTPTLGNPAQDGMGLVKQGALEGSNVNVVEEMVNLIEAQRAFEVTSKAVSAVDNMLQYLNQAT</sequence>
<evidence type="ECO:0000256" key="6">
    <source>
        <dbReference type="ARBA" id="ARBA00032912"/>
    </source>
</evidence>
<keyword evidence="12" id="KW-0282">Flagellum</keyword>
<dbReference type="InterPro" id="IPR053967">
    <property type="entry name" value="LlgE_F_G-like_D1"/>
</dbReference>
<dbReference type="NCBIfam" id="TIGR02488">
    <property type="entry name" value="flgG_G_neg"/>
    <property type="match status" value="1"/>
</dbReference>
<name>A0A5E4PJA7_9COXI</name>
<comment type="similarity">
    <text evidence="2 8">Belongs to the flagella basal body rod proteins family.</text>
</comment>
<comment type="subcellular location">
    <subcellularLocation>
        <location evidence="1 8">Bacterial flagellum basal body</location>
    </subcellularLocation>
</comment>